<accession>A0ABY8BGI7</accession>
<dbReference type="RefSeq" id="WP_277416200.1">
    <property type="nucleotide sequence ID" value="NZ_CP119083.1"/>
</dbReference>
<organism evidence="2 3">
    <name type="scientific">Pseudoduganella chitinolytica</name>
    <dbReference type="NCBI Taxonomy" id="34070"/>
    <lineage>
        <taxon>Bacteria</taxon>
        <taxon>Pseudomonadati</taxon>
        <taxon>Pseudomonadota</taxon>
        <taxon>Betaproteobacteria</taxon>
        <taxon>Burkholderiales</taxon>
        <taxon>Oxalobacteraceae</taxon>
        <taxon>Telluria group</taxon>
        <taxon>Pseudoduganella</taxon>
    </lineage>
</organism>
<keyword evidence="1" id="KW-0812">Transmembrane</keyword>
<feature type="transmembrane region" description="Helical" evidence="1">
    <location>
        <begin position="63"/>
        <end position="86"/>
    </location>
</feature>
<keyword evidence="3" id="KW-1185">Reference proteome</keyword>
<reference evidence="2 3" key="1">
    <citation type="submission" date="2023-02" db="EMBL/GenBank/DDBJ databases">
        <title>Gemone sequence of Telluria chitinolytica ACM 3522T.</title>
        <authorList>
            <person name="Frediansyah A."/>
            <person name="Miess H."/>
            <person name="Gross H."/>
        </authorList>
    </citation>
    <scope>NUCLEOTIDE SEQUENCE [LARGE SCALE GENOMIC DNA]</scope>
    <source>
        <strain evidence="2 3">ACM 3522</strain>
    </source>
</reference>
<evidence type="ECO:0008006" key="4">
    <source>
        <dbReference type="Google" id="ProtNLM"/>
    </source>
</evidence>
<keyword evidence="1" id="KW-1133">Transmembrane helix</keyword>
<evidence type="ECO:0000256" key="1">
    <source>
        <dbReference type="SAM" id="Phobius"/>
    </source>
</evidence>
<protein>
    <recommendedName>
        <fullName evidence="4">DUF4145 domain-containing protein</fullName>
    </recommendedName>
</protein>
<gene>
    <name evidence="2" type="ORF">PX653_01525</name>
</gene>
<feature type="transmembrane region" description="Helical" evidence="1">
    <location>
        <begin position="29"/>
        <end position="51"/>
    </location>
</feature>
<name>A0ABY8BGI7_9BURK</name>
<evidence type="ECO:0000313" key="3">
    <source>
        <dbReference type="Proteomes" id="UP001216510"/>
    </source>
</evidence>
<sequence length="206" mass="22862">MITAGQSPTLSYELFQLTQRRANDHRVRLAFQLYAVGGAVVGSIALALYFLRQLRVTLTAADVAILLTAGVGLATSAISILCLVLVKARARASICNDSYVVAASNLLAEWMRFEAGGRARLEQLHVDFNPASIRDIVTHLYALKLISQVDRDILNEALRLRNELVHGSSQVERRRVDNMALMVREITRRVQCVTPDCERELPVPAH</sequence>
<evidence type="ECO:0000313" key="2">
    <source>
        <dbReference type="EMBL" id="WEF33499.1"/>
    </source>
</evidence>
<proteinExistence type="predicted"/>
<dbReference type="EMBL" id="CP119083">
    <property type="protein sequence ID" value="WEF33499.1"/>
    <property type="molecule type" value="Genomic_DNA"/>
</dbReference>
<dbReference type="Proteomes" id="UP001216510">
    <property type="component" value="Chromosome"/>
</dbReference>
<keyword evidence="1" id="KW-0472">Membrane</keyword>